<feature type="compositionally biased region" description="Polar residues" evidence="1">
    <location>
        <begin position="1"/>
        <end position="18"/>
    </location>
</feature>
<dbReference type="CDD" id="cd00688">
    <property type="entry name" value="ISOPREN_C2_like"/>
    <property type="match status" value="1"/>
</dbReference>
<feature type="region of interest" description="Disordered" evidence="1">
    <location>
        <begin position="1"/>
        <end position="22"/>
    </location>
</feature>
<sequence>MSLFSGETTGAATGTDHQPSIFPQGFVRQSADYILARQRADGCIPWFDGHYADPWDHVEAAMGLSIAGEYTAAEKAYAWLASLQLDDGSWWAAYKDGQVDNRERRESNFVAYIATGIWHHYLITRDQSFLRRYWPMVEKALTFVLALQSEHGEIQWAVDGQGEPLMDALITGCSSIYKSLECGINIAVVLEQDRPDWRIARQRLGDALRHKPQRFDRTWESKARFSMDWFYPVLTGAIEGAGAKARLQAKWEEFVVAGLGCRCVNDEPWVTVAESCELTMALLAAGEVAKAHTLYRGLHRWQDNDGGYWTGYVYRDSAVWPEEKTTWTVGAMLLAADALAGLTPASTLFTRVELLDTPQNTQRLDHLHPLELTGSQR</sequence>
<dbReference type="EMBL" id="JAEKJR010000002">
    <property type="protein sequence ID" value="MBN8431232.1"/>
    <property type="molecule type" value="Genomic_DNA"/>
</dbReference>
<keyword evidence="3" id="KW-1185">Reference proteome</keyword>
<dbReference type="InterPro" id="IPR012341">
    <property type="entry name" value="6hp_glycosidase-like_sf"/>
</dbReference>
<evidence type="ECO:0000313" key="2">
    <source>
        <dbReference type="EMBL" id="MBN8431232.1"/>
    </source>
</evidence>
<comment type="caution">
    <text evidence="2">The sequence shown here is derived from an EMBL/GenBank/DDBJ whole genome shotgun (WGS) entry which is preliminary data.</text>
</comment>
<dbReference type="Proteomes" id="UP000664293">
    <property type="component" value="Unassembled WGS sequence"/>
</dbReference>
<name>A0ABS3E7F4_9GAMM</name>
<dbReference type="RefSeq" id="WP_207001811.1">
    <property type="nucleotide sequence ID" value="NZ_JAEKJR010000002.1"/>
</dbReference>
<dbReference type="InterPro" id="IPR008928">
    <property type="entry name" value="6-hairpin_glycosidase_sf"/>
</dbReference>
<reference evidence="2 3" key="1">
    <citation type="submission" date="2020-12" db="EMBL/GenBank/DDBJ databases">
        <title>Oil enriched cultivation method for isolating marine PHA-producing bacteria.</title>
        <authorList>
            <person name="Zheng W."/>
            <person name="Yu S."/>
            <person name="Huang Y."/>
        </authorList>
    </citation>
    <scope>NUCLEOTIDE SEQUENCE [LARGE SCALE GENOMIC DNA]</scope>
    <source>
        <strain evidence="2 3">SN0-2</strain>
    </source>
</reference>
<protein>
    <submittedName>
        <fullName evidence="2">Terpene cyclase/mutase family protein</fullName>
    </submittedName>
</protein>
<evidence type="ECO:0000256" key="1">
    <source>
        <dbReference type="SAM" id="MobiDB-lite"/>
    </source>
</evidence>
<gene>
    <name evidence="2" type="ORF">JF535_10250</name>
</gene>
<proteinExistence type="predicted"/>
<dbReference type="SUPFAM" id="SSF48208">
    <property type="entry name" value="Six-hairpin glycosidases"/>
    <property type="match status" value="1"/>
</dbReference>
<dbReference type="Gene3D" id="1.50.10.10">
    <property type="match status" value="1"/>
</dbReference>
<accession>A0ABS3E7F4</accession>
<evidence type="ECO:0000313" key="3">
    <source>
        <dbReference type="Proteomes" id="UP000664293"/>
    </source>
</evidence>
<organism evidence="2 3">
    <name type="scientific">Microbulbifer salipaludis</name>
    <dbReference type="NCBI Taxonomy" id="187980"/>
    <lineage>
        <taxon>Bacteria</taxon>
        <taxon>Pseudomonadati</taxon>
        <taxon>Pseudomonadota</taxon>
        <taxon>Gammaproteobacteria</taxon>
        <taxon>Cellvibrionales</taxon>
        <taxon>Microbulbiferaceae</taxon>
        <taxon>Microbulbifer</taxon>
    </lineage>
</organism>